<dbReference type="PANTHER" id="PTHR42934:SF2">
    <property type="entry name" value="GLYCOLATE OXIDASE SUBUNIT GLCD"/>
    <property type="match status" value="1"/>
</dbReference>
<protein>
    <recommendedName>
        <fullName evidence="5">FAD-binding oxidoreductase/transferase type 4 C-terminal domain-containing protein</fullName>
    </recommendedName>
</protein>
<gene>
    <name evidence="6" type="ORF">S01H1_58871</name>
</gene>
<comment type="cofactor">
    <cofactor evidence="1">
        <name>FAD</name>
        <dbReference type="ChEBI" id="CHEBI:57692"/>
    </cofactor>
</comment>
<dbReference type="InterPro" id="IPR051914">
    <property type="entry name" value="FAD-linked_OxidoTrans_Type4"/>
</dbReference>
<evidence type="ECO:0000256" key="3">
    <source>
        <dbReference type="ARBA" id="ARBA00022827"/>
    </source>
</evidence>
<feature type="non-terminal residue" evidence="6">
    <location>
        <position position="1"/>
    </location>
</feature>
<feature type="domain" description="FAD-binding oxidoreductase/transferase type 4 C-terminal" evidence="5">
    <location>
        <begin position="2"/>
        <end position="104"/>
    </location>
</feature>
<dbReference type="InterPro" id="IPR016171">
    <property type="entry name" value="Vanillyl_alc_oxidase_C-sub2"/>
</dbReference>
<evidence type="ECO:0000256" key="2">
    <source>
        <dbReference type="ARBA" id="ARBA00022630"/>
    </source>
</evidence>
<dbReference type="InterPro" id="IPR016164">
    <property type="entry name" value="FAD-linked_Oxase-like_C"/>
</dbReference>
<dbReference type="EMBL" id="BARS01038476">
    <property type="protein sequence ID" value="GAG23036.1"/>
    <property type="molecule type" value="Genomic_DNA"/>
</dbReference>
<dbReference type="PANTHER" id="PTHR42934">
    <property type="entry name" value="GLYCOLATE OXIDASE SUBUNIT GLCD"/>
    <property type="match status" value="1"/>
</dbReference>
<dbReference type="GO" id="GO:0016491">
    <property type="term" value="F:oxidoreductase activity"/>
    <property type="evidence" value="ECO:0007669"/>
    <property type="project" value="UniProtKB-KW"/>
</dbReference>
<keyword evidence="4" id="KW-0560">Oxidoreductase</keyword>
<proteinExistence type="predicted"/>
<keyword evidence="3" id="KW-0274">FAD</keyword>
<reference evidence="6" key="1">
    <citation type="journal article" date="2014" name="Front. Microbiol.">
        <title>High frequency of phylogenetically diverse reductive dehalogenase-homologous genes in deep subseafloor sedimentary metagenomes.</title>
        <authorList>
            <person name="Kawai M."/>
            <person name="Futagami T."/>
            <person name="Toyoda A."/>
            <person name="Takaki Y."/>
            <person name="Nishi S."/>
            <person name="Hori S."/>
            <person name="Arai W."/>
            <person name="Tsubouchi T."/>
            <person name="Morono Y."/>
            <person name="Uchiyama I."/>
            <person name="Ito T."/>
            <person name="Fujiyama A."/>
            <person name="Inagaki F."/>
            <person name="Takami H."/>
        </authorList>
    </citation>
    <scope>NUCLEOTIDE SEQUENCE</scope>
    <source>
        <strain evidence="6">Expedition CK06-06</strain>
    </source>
</reference>
<comment type="caution">
    <text evidence="6">The sequence shown here is derived from an EMBL/GenBank/DDBJ whole genome shotgun (WGS) entry which is preliminary data.</text>
</comment>
<name>X0XDL4_9ZZZZ</name>
<dbReference type="GO" id="GO:0050660">
    <property type="term" value="F:flavin adenine dinucleotide binding"/>
    <property type="evidence" value="ECO:0007669"/>
    <property type="project" value="InterPro"/>
</dbReference>
<evidence type="ECO:0000256" key="1">
    <source>
        <dbReference type="ARBA" id="ARBA00001974"/>
    </source>
</evidence>
<dbReference type="Pfam" id="PF02913">
    <property type="entry name" value="FAD-oxidase_C"/>
    <property type="match status" value="1"/>
</dbReference>
<evidence type="ECO:0000259" key="5">
    <source>
        <dbReference type="Pfam" id="PF02913"/>
    </source>
</evidence>
<dbReference type="Gene3D" id="3.30.70.2740">
    <property type="match status" value="1"/>
</dbReference>
<sequence>KIKMISEKHRIRAMTFGHAGDGNVHVLLFKGELADDVWEKNIELAQKQLYKETVHLGGKITAEHGIGLLRKNYLTMNLGSNQVEVLKQLKRAFDPNSILNPGKIFDL</sequence>
<organism evidence="6">
    <name type="scientific">marine sediment metagenome</name>
    <dbReference type="NCBI Taxonomy" id="412755"/>
    <lineage>
        <taxon>unclassified sequences</taxon>
        <taxon>metagenomes</taxon>
        <taxon>ecological metagenomes</taxon>
    </lineage>
</organism>
<accession>X0XDL4</accession>
<dbReference type="Gene3D" id="1.10.45.10">
    <property type="entry name" value="Vanillyl-alcohol Oxidase, Chain A, domain 4"/>
    <property type="match status" value="1"/>
</dbReference>
<keyword evidence="2" id="KW-0285">Flavoprotein</keyword>
<dbReference type="AlphaFoldDB" id="X0XDL4"/>
<evidence type="ECO:0000256" key="4">
    <source>
        <dbReference type="ARBA" id="ARBA00023002"/>
    </source>
</evidence>
<dbReference type="SUPFAM" id="SSF55103">
    <property type="entry name" value="FAD-linked oxidases, C-terminal domain"/>
    <property type="match status" value="1"/>
</dbReference>
<dbReference type="InterPro" id="IPR004113">
    <property type="entry name" value="FAD-bd_oxidored_4_C"/>
</dbReference>
<dbReference type="FunFam" id="1.10.45.10:FF:000001">
    <property type="entry name" value="D-lactate dehydrogenase mitochondrial"/>
    <property type="match status" value="1"/>
</dbReference>
<evidence type="ECO:0000313" key="6">
    <source>
        <dbReference type="EMBL" id="GAG23036.1"/>
    </source>
</evidence>